<dbReference type="Gene3D" id="3.40.50.1820">
    <property type="entry name" value="alpha/beta hydrolase"/>
    <property type="match status" value="1"/>
</dbReference>
<evidence type="ECO:0000259" key="1">
    <source>
        <dbReference type="Pfam" id="PF08840"/>
    </source>
</evidence>
<keyword evidence="2" id="KW-0378">Hydrolase</keyword>
<sequence length="324" mass="34753">MRRAAKVLGVVVGVLLAAALVVWGVRAYNLNHYAVPGPDRTNRALAVSEHGGIPVDGDYLRGIRYPGDLPGMVITFGGSEGTADDARARELNRHGYDVLALYFFGQPGQQDSLADVPLEFFAEALVLTDDDGPITVIGTSKGAELGANLAVRYPEIDNLVLFAPSEYTYAGLQFDSAEQASSFTWEGEPVPFAPFGNDLGMVGRLILGLPISYRPTYEAAAAAAPPESRIDIPLFDGRGLLFAGDADPMWQSEVAARGLAERNPGLKAHILPNAGHLFADDITQFGPSWEVMLGGTVEANREAKEVSDRILRDHLAQWHTPGQG</sequence>
<dbReference type="Proteomes" id="UP000193309">
    <property type="component" value="Unassembled WGS sequence"/>
</dbReference>
<name>A0A1X7J6R1_9CORY</name>
<dbReference type="PANTHER" id="PTHR10824:SF4">
    <property type="entry name" value="ACYL-COENZYME A THIOESTERASE 1-LIKE"/>
    <property type="match status" value="1"/>
</dbReference>
<accession>A0A1X7J6R1</accession>
<reference evidence="3" key="1">
    <citation type="submission" date="2017-04" db="EMBL/GenBank/DDBJ databases">
        <authorList>
            <person name="Varghese N."/>
            <person name="Submissions S."/>
        </authorList>
    </citation>
    <scope>NUCLEOTIDE SEQUENCE [LARGE SCALE GENOMIC DNA]</scope>
    <source>
        <strain evidence="3">VDS</strain>
    </source>
</reference>
<feature type="domain" description="BAAT/Acyl-CoA thioester hydrolase C-terminal" evidence="1">
    <location>
        <begin position="116"/>
        <end position="277"/>
    </location>
</feature>
<dbReference type="InterPro" id="IPR014940">
    <property type="entry name" value="BAAT_C"/>
</dbReference>
<dbReference type="InterPro" id="IPR029058">
    <property type="entry name" value="AB_hydrolase_fold"/>
</dbReference>
<dbReference type="GO" id="GO:0006631">
    <property type="term" value="P:fatty acid metabolic process"/>
    <property type="evidence" value="ECO:0007669"/>
    <property type="project" value="TreeGrafter"/>
</dbReference>
<dbReference type="STRING" id="1610489.SAMN06295981_1261"/>
<dbReference type="SUPFAM" id="SSF53474">
    <property type="entry name" value="alpha/beta-Hydrolases"/>
    <property type="match status" value="1"/>
</dbReference>
<keyword evidence="3" id="KW-1185">Reference proteome</keyword>
<dbReference type="PANTHER" id="PTHR10824">
    <property type="entry name" value="ACYL-COENZYME A THIOESTERASE-RELATED"/>
    <property type="match status" value="1"/>
</dbReference>
<dbReference type="OrthoDB" id="8922993at2"/>
<evidence type="ECO:0000313" key="2">
    <source>
        <dbReference type="EMBL" id="SMG23088.1"/>
    </source>
</evidence>
<evidence type="ECO:0000313" key="3">
    <source>
        <dbReference type="Proteomes" id="UP000193309"/>
    </source>
</evidence>
<gene>
    <name evidence="2" type="ORF">SAMN06295981_1261</name>
</gene>
<proteinExistence type="predicted"/>
<dbReference type="Pfam" id="PF08840">
    <property type="entry name" value="BAAT_C"/>
    <property type="match status" value="1"/>
</dbReference>
<dbReference type="RefSeq" id="WP_085549404.1">
    <property type="nucleotide sequence ID" value="NZ_FXAR01000004.1"/>
</dbReference>
<dbReference type="AlphaFoldDB" id="A0A1X7J6R1"/>
<organism evidence="2 3">
    <name type="scientific">Corynebacterium pollutisoli</name>
    <dbReference type="NCBI Taxonomy" id="1610489"/>
    <lineage>
        <taxon>Bacteria</taxon>
        <taxon>Bacillati</taxon>
        <taxon>Actinomycetota</taxon>
        <taxon>Actinomycetes</taxon>
        <taxon>Mycobacteriales</taxon>
        <taxon>Corynebacteriaceae</taxon>
        <taxon>Corynebacterium</taxon>
    </lineage>
</organism>
<protein>
    <submittedName>
        <fullName evidence="2">BAAT / Acyl-CoA thioester hydrolase C terminal</fullName>
    </submittedName>
</protein>
<dbReference type="GO" id="GO:0047617">
    <property type="term" value="F:fatty acyl-CoA hydrolase activity"/>
    <property type="evidence" value="ECO:0007669"/>
    <property type="project" value="TreeGrafter"/>
</dbReference>
<dbReference type="EMBL" id="FXAR01000004">
    <property type="protein sequence ID" value="SMG23088.1"/>
    <property type="molecule type" value="Genomic_DNA"/>
</dbReference>
<dbReference type="GO" id="GO:0006637">
    <property type="term" value="P:acyl-CoA metabolic process"/>
    <property type="evidence" value="ECO:0007669"/>
    <property type="project" value="TreeGrafter"/>
</dbReference>